<dbReference type="InterPro" id="IPR000836">
    <property type="entry name" value="PRTase_dom"/>
</dbReference>
<comment type="similarity">
    <text evidence="1">Belongs to the ComF/GntX family.</text>
</comment>
<evidence type="ECO:0000259" key="3">
    <source>
        <dbReference type="Pfam" id="PF18912"/>
    </source>
</evidence>
<protein>
    <submittedName>
        <fullName evidence="4">Orotate phosphoribosyltransferase</fullName>
        <ecNumber evidence="4">2.4.2.10</ecNumber>
    </submittedName>
</protein>
<dbReference type="PANTHER" id="PTHR47505">
    <property type="entry name" value="DNA UTILIZATION PROTEIN YHGH"/>
    <property type="match status" value="1"/>
</dbReference>
<dbReference type="InterPro" id="IPR051910">
    <property type="entry name" value="ComF/GntX_DNA_util-trans"/>
</dbReference>
<feature type="domain" description="Phosphoribosyltransferase" evidence="2">
    <location>
        <begin position="178"/>
        <end position="234"/>
    </location>
</feature>
<evidence type="ECO:0000313" key="5">
    <source>
        <dbReference type="Proteomes" id="UP000244924"/>
    </source>
</evidence>
<organism evidence="4 5">
    <name type="scientific">Albidovulum aquaemixtae</name>
    <dbReference type="NCBI Taxonomy" id="1542388"/>
    <lineage>
        <taxon>Bacteria</taxon>
        <taxon>Pseudomonadati</taxon>
        <taxon>Pseudomonadota</taxon>
        <taxon>Alphaproteobacteria</taxon>
        <taxon>Rhodobacterales</taxon>
        <taxon>Paracoccaceae</taxon>
        <taxon>Albidovulum</taxon>
    </lineage>
</organism>
<evidence type="ECO:0000259" key="2">
    <source>
        <dbReference type="Pfam" id="PF00156"/>
    </source>
</evidence>
<dbReference type="InterPro" id="IPR029057">
    <property type="entry name" value="PRTase-like"/>
</dbReference>
<dbReference type="Pfam" id="PF00156">
    <property type="entry name" value="Pribosyltran"/>
    <property type="match status" value="1"/>
</dbReference>
<feature type="domain" description="Double zinc ribbon" evidence="3">
    <location>
        <begin position="5"/>
        <end position="64"/>
    </location>
</feature>
<dbReference type="AlphaFoldDB" id="A0A2R8BJI8"/>
<name>A0A2R8BJI8_9RHOB</name>
<dbReference type="CDD" id="cd06223">
    <property type="entry name" value="PRTases_typeI"/>
    <property type="match status" value="1"/>
</dbReference>
<evidence type="ECO:0000313" key="4">
    <source>
        <dbReference type="EMBL" id="SPH23571.1"/>
    </source>
</evidence>
<dbReference type="SUPFAM" id="SSF53271">
    <property type="entry name" value="PRTase-like"/>
    <property type="match status" value="1"/>
</dbReference>
<proteinExistence type="inferred from homology"/>
<dbReference type="PANTHER" id="PTHR47505:SF1">
    <property type="entry name" value="DNA UTILIZATION PROTEIN YHGH"/>
    <property type="match status" value="1"/>
</dbReference>
<dbReference type="OrthoDB" id="9779910at2"/>
<dbReference type="Gene3D" id="3.40.50.2020">
    <property type="match status" value="1"/>
</dbReference>
<keyword evidence="4" id="KW-0328">Glycosyltransferase</keyword>
<dbReference type="EC" id="2.4.2.10" evidence="4"/>
<dbReference type="Pfam" id="PF18912">
    <property type="entry name" value="DZR_2"/>
    <property type="match status" value="1"/>
</dbReference>
<keyword evidence="4" id="KW-0808">Transferase</keyword>
<dbReference type="GO" id="GO:0004588">
    <property type="term" value="F:orotate phosphoribosyltransferase activity"/>
    <property type="evidence" value="ECO:0007669"/>
    <property type="project" value="UniProtKB-EC"/>
</dbReference>
<keyword evidence="5" id="KW-1185">Reference proteome</keyword>
<sequence length="238" mass="25901">MQSALSLLFPPQCIQCGEPVLSDFGLCGACWRETPFISGLVCDKCGVPLPGEDDGRREHCDDCLTIARPWDRGRAAMVYRDNACKLVLALKHGDRLDLSRPAADWLTRAGRSIISPDMLVAPVPLHWARLFRRRFNQAALLSRALARLAGLDHCPDLLVRSRNTHSQDDRTRDARFANLSGAIRAHPRRAAKIRGRDVLVIDDVMTSGATLAAAADSCRAAGAASVSVLVLARVAKDA</sequence>
<gene>
    <name evidence="4" type="primary">pyrE_2</name>
    <name evidence="4" type="ORF">DEA8626_02634</name>
</gene>
<dbReference type="InterPro" id="IPR044005">
    <property type="entry name" value="DZR_2"/>
</dbReference>
<dbReference type="Proteomes" id="UP000244924">
    <property type="component" value="Unassembled WGS sequence"/>
</dbReference>
<accession>A0A2R8BJI8</accession>
<dbReference type="EMBL" id="OMOQ01000002">
    <property type="protein sequence ID" value="SPH23571.1"/>
    <property type="molecule type" value="Genomic_DNA"/>
</dbReference>
<reference evidence="4 5" key="1">
    <citation type="submission" date="2018-03" db="EMBL/GenBank/DDBJ databases">
        <authorList>
            <person name="Keele B.F."/>
        </authorList>
    </citation>
    <scope>NUCLEOTIDE SEQUENCE [LARGE SCALE GENOMIC DNA]</scope>
    <source>
        <strain evidence="4 5">CECT 8626</strain>
    </source>
</reference>
<evidence type="ECO:0000256" key="1">
    <source>
        <dbReference type="ARBA" id="ARBA00008007"/>
    </source>
</evidence>